<dbReference type="AlphaFoldDB" id="A0A1G9I3X2"/>
<feature type="transmembrane region" description="Helical" evidence="1">
    <location>
        <begin position="179"/>
        <end position="203"/>
    </location>
</feature>
<feature type="transmembrane region" description="Helical" evidence="1">
    <location>
        <begin position="105"/>
        <end position="131"/>
    </location>
</feature>
<keyword evidence="1" id="KW-1133">Transmembrane helix</keyword>
<proteinExistence type="predicted"/>
<name>A0A1G9I3X2_9ACTN</name>
<dbReference type="GO" id="GO:0004175">
    <property type="term" value="F:endopeptidase activity"/>
    <property type="evidence" value="ECO:0007669"/>
    <property type="project" value="UniProtKB-ARBA"/>
</dbReference>
<sequence length="302" mass="32874">MSKSAGGRLVWPLYLVLAYGITWAVQIPAYLYLVPRGIVPTNEGNFRLLLRLGEQSPLTVLAVFGLCFSFGPSIAGIIAMAVWRGGPGLREMFASLARVRIPGRWIAFALLFPIALSLVAVLAGSMVGGFAAPSYGFLVPLSLAVPFLLFLVICTGLAEELGWRGFGLPYLQTSRTAEGASWVLGIAWGLWHVPSVVLLPLMLGAPIPQAISSLVGLTIGIVGYTIVLTWFYNNTRSLFWIVILHGYANAWQSYMVLSSGSFVAQVIYGVLPWLFAVWLLKRFDKETLTKRIPSRSAAHAES</sequence>
<feature type="transmembrane region" description="Helical" evidence="1">
    <location>
        <begin position="209"/>
        <end position="231"/>
    </location>
</feature>
<protein>
    <recommendedName>
        <fullName evidence="2">CAAX prenyl protease 2/Lysostaphin resistance protein A-like domain-containing protein</fullName>
    </recommendedName>
</protein>
<dbReference type="Proteomes" id="UP000199475">
    <property type="component" value="Unassembled WGS sequence"/>
</dbReference>
<dbReference type="STRING" id="686624.SAMN04488242_0703"/>
<keyword evidence="1" id="KW-0472">Membrane</keyword>
<feature type="domain" description="CAAX prenyl protease 2/Lysostaphin resistance protein A-like" evidence="2">
    <location>
        <begin position="144"/>
        <end position="250"/>
    </location>
</feature>
<dbReference type="InterPro" id="IPR042150">
    <property type="entry name" value="MmRce1-like"/>
</dbReference>
<evidence type="ECO:0000256" key="1">
    <source>
        <dbReference type="SAM" id="Phobius"/>
    </source>
</evidence>
<feature type="transmembrane region" description="Helical" evidence="1">
    <location>
        <begin position="262"/>
        <end position="280"/>
    </location>
</feature>
<accession>A0A1G9I3X2</accession>
<dbReference type="PANTHER" id="PTHR35797">
    <property type="entry name" value="PROTEASE-RELATED"/>
    <property type="match status" value="1"/>
</dbReference>
<evidence type="ECO:0000259" key="2">
    <source>
        <dbReference type="Pfam" id="PF02517"/>
    </source>
</evidence>
<feature type="transmembrane region" description="Helical" evidence="1">
    <location>
        <begin position="12"/>
        <end position="33"/>
    </location>
</feature>
<organism evidence="3 4">
    <name type="scientific">Tessaracoccus oleiagri</name>
    <dbReference type="NCBI Taxonomy" id="686624"/>
    <lineage>
        <taxon>Bacteria</taxon>
        <taxon>Bacillati</taxon>
        <taxon>Actinomycetota</taxon>
        <taxon>Actinomycetes</taxon>
        <taxon>Propionibacteriales</taxon>
        <taxon>Propionibacteriaceae</taxon>
        <taxon>Tessaracoccus</taxon>
    </lineage>
</organism>
<evidence type="ECO:0000313" key="3">
    <source>
        <dbReference type="EMBL" id="SDL19755.1"/>
    </source>
</evidence>
<feature type="transmembrane region" description="Helical" evidence="1">
    <location>
        <begin position="238"/>
        <end position="256"/>
    </location>
</feature>
<keyword evidence="4" id="KW-1185">Reference proteome</keyword>
<dbReference type="GO" id="GO:0080120">
    <property type="term" value="P:CAAX-box protein maturation"/>
    <property type="evidence" value="ECO:0007669"/>
    <property type="project" value="UniProtKB-ARBA"/>
</dbReference>
<dbReference type="InterPro" id="IPR003675">
    <property type="entry name" value="Rce1/LyrA-like_dom"/>
</dbReference>
<dbReference type="RefSeq" id="WP_093248933.1">
    <property type="nucleotide sequence ID" value="NZ_FNGP01000001.1"/>
</dbReference>
<feature type="transmembrane region" description="Helical" evidence="1">
    <location>
        <begin position="58"/>
        <end position="84"/>
    </location>
</feature>
<keyword evidence="1" id="KW-0812">Transmembrane</keyword>
<dbReference type="EMBL" id="FNGP01000001">
    <property type="protein sequence ID" value="SDL19755.1"/>
    <property type="molecule type" value="Genomic_DNA"/>
</dbReference>
<reference evidence="3 4" key="1">
    <citation type="submission" date="2016-10" db="EMBL/GenBank/DDBJ databases">
        <authorList>
            <person name="de Groot N.N."/>
        </authorList>
    </citation>
    <scope>NUCLEOTIDE SEQUENCE [LARGE SCALE GENOMIC DNA]</scope>
    <source>
        <strain evidence="3 4">CGMCC 1.9159</strain>
    </source>
</reference>
<gene>
    <name evidence="3" type="ORF">SAMN04488242_0703</name>
</gene>
<dbReference type="Pfam" id="PF02517">
    <property type="entry name" value="Rce1-like"/>
    <property type="match status" value="1"/>
</dbReference>
<evidence type="ECO:0000313" key="4">
    <source>
        <dbReference type="Proteomes" id="UP000199475"/>
    </source>
</evidence>
<dbReference type="OrthoDB" id="3693644at2"/>
<feature type="transmembrane region" description="Helical" evidence="1">
    <location>
        <begin position="137"/>
        <end position="158"/>
    </location>
</feature>
<dbReference type="PANTHER" id="PTHR35797:SF1">
    <property type="entry name" value="PROTEASE"/>
    <property type="match status" value="1"/>
</dbReference>